<dbReference type="Gene3D" id="3.40.440.10">
    <property type="entry name" value="Adenylosuccinate Synthetase, subunit A, domain 1"/>
    <property type="match status" value="1"/>
</dbReference>
<dbReference type="InterPro" id="IPR042109">
    <property type="entry name" value="Adenylosuccinate_synth_dom1"/>
</dbReference>
<comment type="caution">
    <text evidence="8">The sequence shown here is derived from an EMBL/GenBank/DDBJ whole genome shotgun (WGS) entry which is preliminary data.</text>
</comment>
<keyword evidence="5" id="KW-0658">Purine biosynthesis</keyword>
<dbReference type="GO" id="GO:0046872">
    <property type="term" value="F:metal ion binding"/>
    <property type="evidence" value="ECO:0007669"/>
    <property type="project" value="UniProtKB-KW"/>
</dbReference>
<reference evidence="8" key="1">
    <citation type="journal article" date="2014" name="Front. Microbiol.">
        <title>High frequency of phylogenetically diverse reductive dehalogenase-homologous genes in deep subseafloor sedimentary metagenomes.</title>
        <authorList>
            <person name="Kawai M."/>
            <person name="Futagami T."/>
            <person name="Toyoda A."/>
            <person name="Takaki Y."/>
            <person name="Nishi S."/>
            <person name="Hori S."/>
            <person name="Arai W."/>
            <person name="Tsubouchi T."/>
            <person name="Morono Y."/>
            <person name="Uchiyama I."/>
            <person name="Ito T."/>
            <person name="Fujiyama A."/>
            <person name="Inagaki F."/>
            <person name="Takami H."/>
        </authorList>
    </citation>
    <scope>NUCLEOTIDE SEQUENCE</scope>
    <source>
        <strain evidence="8">Expedition CK06-06</strain>
    </source>
</reference>
<dbReference type="GO" id="GO:0004019">
    <property type="term" value="F:adenylosuccinate synthase activity"/>
    <property type="evidence" value="ECO:0007669"/>
    <property type="project" value="InterPro"/>
</dbReference>
<comment type="subunit">
    <text evidence="1">Homodimer.</text>
</comment>
<keyword evidence="3" id="KW-0479">Metal-binding</keyword>
<dbReference type="Pfam" id="PF00709">
    <property type="entry name" value="Adenylsucc_synt"/>
    <property type="match status" value="1"/>
</dbReference>
<dbReference type="InterPro" id="IPR033128">
    <property type="entry name" value="Adenylosuccin_syn_Lys_AS"/>
</dbReference>
<dbReference type="InterPro" id="IPR027417">
    <property type="entry name" value="P-loop_NTPase"/>
</dbReference>
<keyword evidence="4" id="KW-0547">Nucleotide-binding</keyword>
<evidence type="ECO:0008006" key="9">
    <source>
        <dbReference type="Google" id="ProtNLM"/>
    </source>
</evidence>
<dbReference type="GO" id="GO:0005737">
    <property type="term" value="C:cytoplasm"/>
    <property type="evidence" value="ECO:0007669"/>
    <property type="project" value="TreeGrafter"/>
</dbReference>
<keyword evidence="6" id="KW-0460">Magnesium</keyword>
<evidence type="ECO:0000256" key="2">
    <source>
        <dbReference type="ARBA" id="ARBA00022598"/>
    </source>
</evidence>
<evidence type="ECO:0000256" key="4">
    <source>
        <dbReference type="ARBA" id="ARBA00022741"/>
    </source>
</evidence>
<dbReference type="EMBL" id="BARW01024073">
    <property type="protein sequence ID" value="GAI88634.1"/>
    <property type="molecule type" value="Genomic_DNA"/>
</dbReference>
<dbReference type="InterPro" id="IPR018220">
    <property type="entry name" value="Adenylosuccin_syn_GTP-bd"/>
</dbReference>
<evidence type="ECO:0000256" key="6">
    <source>
        <dbReference type="ARBA" id="ARBA00022842"/>
    </source>
</evidence>
<dbReference type="PANTHER" id="PTHR11846">
    <property type="entry name" value="ADENYLOSUCCINATE SYNTHETASE"/>
    <property type="match status" value="1"/>
</dbReference>
<protein>
    <recommendedName>
        <fullName evidence="9">Adenylosuccinate synthase</fullName>
    </recommendedName>
</protein>
<dbReference type="PROSITE" id="PS01266">
    <property type="entry name" value="ADENYLOSUCCIN_SYN_1"/>
    <property type="match status" value="1"/>
</dbReference>
<dbReference type="AlphaFoldDB" id="X1U8K2"/>
<dbReference type="SMART" id="SM00788">
    <property type="entry name" value="Adenylsucc_synt"/>
    <property type="match status" value="1"/>
</dbReference>
<dbReference type="Gene3D" id="1.10.300.10">
    <property type="entry name" value="Adenylosuccinate Synthetase, subunit A, domain 2"/>
    <property type="match status" value="1"/>
</dbReference>
<dbReference type="InterPro" id="IPR042110">
    <property type="entry name" value="Adenylosuccinate_synth_dom2"/>
</dbReference>
<evidence type="ECO:0000256" key="5">
    <source>
        <dbReference type="ARBA" id="ARBA00022755"/>
    </source>
</evidence>
<dbReference type="GO" id="GO:0005525">
    <property type="term" value="F:GTP binding"/>
    <property type="evidence" value="ECO:0007669"/>
    <property type="project" value="UniProtKB-KW"/>
</dbReference>
<dbReference type="PROSITE" id="PS00513">
    <property type="entry name" value="ADENYLOSUCCIN_SYN_2"/>
    <property type="match status" value="1"/>
</dbReference>
<accession>X1U8K2</accession>
<evidence type="ECO:0000313" key="8">
    <source>
        <dbReference type="EMBL" id="GAI88634.1"/>
    </source>
</evidence>
<sequence length="162" mass="17446">MANVVVVGTQWGDEGKGKVVDLLTANANRVVRFQGGNNAGHTIVVNGERSIFHLIPSGILYPDTRCLIGNGVVVDPEVLLEEIKGLLDKGITISPKRLGLSERAHIIMPYHKAIDIARESSKGKSKIGTTGRGIGPCYEDKVARVGIRAIDLTEPDVLKEKI</sequence>
<dbReference type="HAMAP" id="MF_00011">
    <property type="entry name" value="Adenylosucc_synth"/>
    <property type="match status" value="1"/>
</dbReference>
<proteinExistence type="inferred from homology"/>
<evidence type="ECO:0000256" key="1">
    <source>
        <dbReference type="ARBA" id="ARBA00011738"/>
    </source>
</evidence>
<dbReference type="PANTHER" id="PTHR11846:SF0">
    <property type="entry name" value="ADENYLOSUCCINATE SYNTHETASE"/>
    <property type="match status" value="1"/>
</dbReference>
<dbReference type="GO" id="GO:0044208">
    <property type="term" value="P:'de novo' AMP biosynthetic process"/>
    <property type="evidence" value="ECO:0007669"/>
    <property type="project" value="TreeGrafter"/>
</dbReference>
<gene>
    <name evidence="8" type="ORF">S12H4_39773</name>
</gene>
<dbReference type="GO" id="GO:0046040">
    <property type="term" value="P:IMP metabolic process"/>
    <property type="evidence" value="ECO:0007669"/>
    <property type="project" value="TreeGrafter"/>
</dbReference>
<dbReference type="FunFam" id="1.10.300.10:FF:000001">
    <property type="entry name" value="Adenylosuccinate synthetase"/>
    <property type="match status" value="1"/>
</dbReference>
<name>X1U8K2_9ZZZZ</name>
<dbReference type="SUPFAM" id="SSF52540">
    <property type="entry name" value="P-loop containing nucleoside triphosphate hydrolases"/>
    <property type="match status" value="1"/>
</dbReference>
<keyword evidence="2" id="KW-0436">Ligase</keyword>
<evidence type="ECO:0000256" key="3">
    <source>
        <dbReference type="ARBA" id="ARBA00022723"/>
    </source>
</evidence>
<feature type="non-terminal residue" evidence="8">
    <location>
        <position position="162"/>
    </location>
</feature>
<evidence type="ECO:0000256" key="7">
    <source>
        <dbReference type="ARBA" id="ARBA00023134"/>
    </source>
</evidence>
<organism evidence="8">
    <name type="scientific">marine sediment metagenome</name>
    <dbReference type="NCBI Taxonomy" id="412755"/>
    <lineage>
        <taxon>unclassified sequences</taxon>
        <taxon>metagenomes</taxon>
        <taxon>ecological metagenomes</taxon>
    </lineage>
</organism>
<dbReference type="InterPro" id="IPR001114">
    <property type="entry name" value="Adenylosuccinate_synthetase"/>
</dbReference>
<keyword evidence="7" id="KW-0342">GTP-binding</keyword>